<dbReference type="SUPFAM" id="SSF57716">
    <property type="entry name" value="Glucocorticoid receptor-like (DNA-binding domain)"/>
    <property type="match status" value="1"/>
</dbReference>
<protein>
    <recommendedName>
        <fullName evidence="4">DNA gyrase inhibitor YacG</fullName>
    </recommendedName>
</protein>
<comment type="caution">
    <text evidence="2">The sequence shown here is derived from an EMBL/GenBank/DDBJ whole genome shotgun (WGS) entry which is preliminary data.</text>
</comment>
<keyword evidence="3" id="KW-1185">Reference proteome</keyword>
<reference evidence="2" key="2">
    <citation type="submission" date="2020-09" db="EMBL/GenBank/DDBJ databases">
        <authorList>
            <person name="Sun Q."/>
            <person name="Zhou Y."/>
        </authorList>
    </citation>
    <scope>NUCLEOTIDE SEQUENCE</scope>
    <source>
        <strain evidence="2">CGMCC 1.15519</strain>
    </source>
</reference>
<sequence length="62" mass="7087">MVKPCAYCGKSPRIEAYSPFCSRGCQDRDLVQWMREGYVVPASDNEDELSDIRPLDNDRMDG</sequence>
<dbReference type="InterPro" id="IPR005584">
    <property type="entry name" value="DNA_gyrase_inhibitor_YacG"/>
</dbReference>
<dbReference type="EMBL" id="BMJM01000018">
    <property type="protein sequence ID" value="GGE22006.1"/>
    <property type="molecule type" value="Genomic_DNA"/>
</dbReference>
<proteinExistence type="predicted"/>
<accession>A0A917A2E3</accession>
<feature type="region of interest" description="Disordered" evidence="1">
    <location>
        <begin position="43"/>
        <end position="62"/>
    </location>
</feature>
<dbReference type="GO" id="GO:0008270">
    <property type="term" value="F:zinc ion binding"/>
    <property type="evidence" value="ECO:0007669"/>
    <property type="project" value="InterPro"/>
</dbReference>
<evidence type="ECO:0000256" key="1">
    <source>
        <dbReference type="SAM" id="MobiDB-lite"/>
    </source>
</evidence>
<reference evidence="2" key="1">
    <citation type="journal article" date="2014" name="Int. J. Syst. Evol. Microbiol.">
        <title>Complete genome sequence of Corynebacterium casei LMG S-19264T (=DSM 44701T), isolated from a smear-ripened cheese.</title>
        <authorList>
            <consortium name="US DOE Joint Genome Institute (JGI-PGF)"/>
            <person name="Walter F."/>
            <person name="Albersmeier A."/>
            <person name="Kalinowski J."/>
            <person name="Ruckert C."/>
        </authorList>
    </citation>
    <scope>NUCLEOTIDE SEQUENCE</scope>
    <source>
        <strain evidence="2">CGMCC 1.15519</strain>
    </source>
</reference>
<evidence type="ECO:0008006" key="4">
    <source>
        <dbReference type="Google" id="ProtNLM"/>
    </source>
</evidence>
<evidence type="ECO:0000313" key="3">
    <source>
        <dbReference type="Proteomes" id="UP000635071"/>
    </source>
</evidence>
<dbReference type="InterPro" id="IPR013088">
    <property type="entry name" value="Znf_NHR/GATA"/>
</dbReference>
<feature type="compositionally biased region" description="Basic and acidic residues" evidence="1">
    <location>
        <begin position="50"/>
        <end position="62"/>
    </location>
</feature>
<dbReference type="RefSeq" id="WP_371870800.1">
    <property type="nucleotide sequence ID" value="NZ_BMJM01000018.1"/>
</dbReference>
<dbReference type="AlphaFoldDB" id="A0A917A2E3"/>
<dbReference type="Gene3D" id="3.30.50.10">
    <property type="entry name" value="Erythroid Transcription Factor GATA-1, subunit A"/>
    <property type="match status" value="1"/>
</dbReference>
<dbReference type="GO" id="GO:0006355">
    <property type="term" value="P:regulation of DNA-templated transcription"/>
    <property type="evidence" value="ECO:0007669"/>
    <property type="project" value="InterPro"/>
</dbReference>
<dbReference type="Proteomes" id="UP000635071">
    <property type="component" value="Unassembled WGS sequence"/>
</dbReference>
<evidence type="ECO:0000313" key="2">
    <source>
        <dbReference type="EMBL" id="GGE22006.1"/>
    </source>
</evidence>
<name>A0A917A2E3_9SPHN</name>
<dbReference type="Pfam" id="PF03884">
    <property type="entry name" value="YacG"/>
    <property type="match status" value="1"/>
</dbReference>
<gene>
    <name evidence="2" type="ORF">GCM10011529_30770</name>
</gene>
<organism evidence="2 3">
    <name type="scientific">Sandarakinorhabdus glacialis</name>
    <dbReference type="NCBI Taxonomy" id="1614636"/>
    <lineage>
        <taxon>Bacteria</taxon>
        <taxon>Pseudomonadati</taxon>
        <taxon>Pseudomonadota</taxon>
        <taxon>Alphaproteobacteria</taxon>
        <taxon>Sphingomonadales</taxon>
        <taxon>Sphingosinicellaceae</taxon>
        <taxon>Sandarakinorhabdus</taxon>
    </lineage>
</organism>